<comment type="caution">
    <text evidence="8">The sequence shown here is derived from an EMBL/GenBank/DDBJ whole genome shotgun (WGS) entry which is preliminary data.</text>
</comment>
<dbReference type="AlphaFoldDB" id="A0AB35K2M3"/>
<evidence type="ECO:0000256" key="6">
    <source>
        <dbReference type="SAM" id="MobiDB-lite"/>
    </source>
</evidence>
<evidence type="ECO:0000256" key="2">
    <source>
        <dbReference type="ARBA" id="ARBA00023015"/>
    </source>
</evidence>
<dbReference type="SUPFAM" id="SSF48498">
    <property type="entry name" value="Tetracyclin repressor-like, C-terminal domain"/>
    <property type="match status" value="1"/>
</dbReference>
<evidence type="ECO:0000256" key="5">
    <source>
        <dbReference type="PROSITE-ProRule" id="PRU00335"/>
    </source>
</evidence>
<feature type="domain" description="HTH tetR-type" evidence="7">
    <location>
        <begin position="28"/>
        <end position="88"/>
    </location>
</feature>
<feature type="region of interest" description="Disordered" evidence="6">
    <location>
        <begin position="1"/>
        <end position="28"/>
    </location>
</feature>
<keyword evidence="4" id="KW-0804">Transcription</keyword>
<keyword evidence="3 5" id="KW-0238">DNA-binding</keyword>
<dbReference type="InterPro" id="IPR050109">
    <property type="entry name" value="HTH-type_TetR-like_transc_reg"/>
</dbReference>
<dbReference type="PRINTS" id="PR00455">
    <property type="entry name" value="HTHTETR"/>
</dbReference>
<dbReference type="InterPro" id="IPR009057">
    <property type="entry name" value="Homeodomain-like_sf"/>
</dbReference>
<dbReference type="InterPro" id="IPR001647">
    <property type="entry name" value="HTH_TetR"/>
</dbReference>
<keyword evidence="2" id="KW-0805">Transcription regulation</keyword>
<dbReference type="Proteomes" id="UP001150055">
    <property type="component" value="Unassembled WGS sequence"/>
</dbReference>
<dbReference type="Gene3D" id="1.10.357.10">
    <property type="entry name" value="Tetracycline Repressor, domain 2"/>
    <property type="match status" value="1"/>
</dbReference>
<dbReference type="PANTHER" id="PTHR30055:SF234">
    <property type="entry name" value="HTH-TYPE TRANSCRIPTIONAL REGULATOR BETI"/>
    <property type="match status" value="1"/>
</dbReference>
<evidence type="ECO:0000313" key="9">
    <source>
        <dbReference type="Proteomes" id="UP001150055"/>
    </source>
</evidence>
<feature type="DNA-binding region" description="H-T-H motif" evidence="5">
    <location>
        <begin position="51"/>
        <end position="70"/>
    </location>
</feature>
<reference evidence="8" key="1">
    <citation type="submission" date="2022-12" db="EMBL/GenBank/DDBJ databases">
        <title>Acinetobacter lactucae: Emerging opportunistic pathogenic species of genus Acinetobacter isolated from immunocompromised patients in clinical settings of India.</title>
        <authorList>
            <person name="Amar A.K."/>
            <person name="Sawant A.R."/>
            <person name="Meera M."/>
            <person name="Tomar A."/>
            <person name="Sistla S."/>
            <person name="Prashanth K."/>
        </authorList>
    </citation>
    <scope>NUCLEOTIDE SEQUENCE</scope>
    <source>
        <strain evidence="8">PKAL1828C</strain>
    </source>
</reference>
<dbReference type="SUPFAM" id="SSF46689">
    <property type="entry name" value="Homeodomain-like"/>
    <property type="match status" value="1"/>
</dbReference>
<dbReference type="EMBL" id="JALNTG010000015">
    <property type="protein sequence ID" value="MDD9319517.1"/>
    <property type="molecule type" value="Genomic_DNA"/>
</dbReference>
<organism evidence="8 9">
    <name type="scientific">Acinetobacter lactucae</name>
    <dbReference type="NCBI Taxonomy" id="1785128"/>
    <lineage>
        <taxon>Bacteria</taxon>
        <taxon>Pseudomonadati</taxon>
        <taxon>Pseudomonadota</taxon>
        <taxon>Gammaproteobacteria</taxon>
        <taxon>Moraxellales</taxon>
        <taxon>Moraxellaceae</taxon>
        <taxon>Acinetobacter</taxon>
        <taxon>Acinetobacter calcoaceticus/baumannii complex</taxon>
    </lineage>
</organism>
<dbReference type="RefSeq" id="WP_087090548.1">
    <property type="nucleotide sequence ID" value="NZ_JALNTF010000007.1"/>
</dbReference>
<protein>
    <submittedName>
        <fullName evidence="8">TetR/AcrR family transcriptional regulator</fullName>
    </submittedName>
</protein>
<sequence length="217" mass="24108">MKDSPSRSKKVSTSAKMTRRGRPVEDREAKRAELLKSAISVIASEGYAGTSIRKVAQHAGCTTGAVTYNFANKEEMVVEVTKCLFDEFDILLDAGEHSTDIFGMLQGWLDRSKADNPELWSALFQLFAHARHESAFSTIIRRRYSQFKKVLASRLEKGQETGVIRGDIPAEVLADQISAISDGWMLTLPLEPQRFSGKQGQALLDAVITLISPYKQQ</sequence>
<dbReference type="InterPro" id="IPR036271">
    <property type="entry name" value="Tet_transcr_reg_TetR-rel_C_sf"/>
</dbReference>
<dbReference type="Pfam" id="PF00440">
    <property type="entry name" value="TetR_N"/>
    <property type="match status" value="1"/>
</dbReference>
<dbReference type="PANTHER" id="PTHR30055">
    <property type="entry name" value="HTH-TYPE TRANSCRIPTIONAL REGULATOR RUTR"/>
    <property type="match status" value="1"/>
</dbReference>
<evidence type="ECO:0000259" key="7">
    <source>
        <dbReference type="PROSITE" id="PS50977"/>
    </source>
</evidence>
<gene>
    <name evidence="8" type="ORF">M0O54_05160</name>
</gene>
<accession>A0AB35K2M3</accession>
<proteinExistence type="predicted"/>
<dbReference type="GO" id="GO:0000976">
    <property type="term" value="F:transcription cis-regulatory region binding"/>
    <property type="evidence" value="ECO:0007669"/>
    <property type="project" value="TreeGrafter"/>
</dbReference>
<name>A0AB35K2M3_9GAMM</name>
<evidence type="ECO:0000313" key="8">
    <source>
        <dbReference type="EMBL" id="MDD9319517.1"/>
    </source>
</evidence>
<dbReference type="PROSITE" id="PS50977">
    <property type="entry name" value="HTH_TETR_2"/>
    <property type="match status" value="1"/>
</dbReference>
<evidence type="ECO:0000256" key="1">
    <source>
        <dbReference type="ARBA" id="ARBA00022491"/>
    </source>
</evidence>
<evidence type="ECO:0000256" key="4">
    <source>
        <dbReference type="ARBA" id="ARBA00023163"/>
    </source>
</evidence>
<dbReference type="GO" id="GO:0003700">
    <property type="term" value="F:DNA-binding transcription factor activity"/>
    <property type="evidence" value="ECO:0007669"/>
    <property type="project" value="TreeGrafter"/>
</dbReference>
<dbReference type="InterPro" id="IPR039538">
    <property type="entry name" value="BetI_C"/>
</dbReference>
<evidence type="ECO:0000256" key="3">
    <source>
        <dbReference type="ARBA" id="ARBA00023125"/>
    </source>
</evidence>
<keyword evidence="1" id="KW-0678">Repressor</keyword>
<dbReference type="Pfam" id="PF13977">
    <property type="entry name" value="TetR_C_6"/>
    <property type="match status" value="1"/>
</dbReference>